<keyword evidence="6" id="KW-1185">Reference proteome</keyword>
<keyword evidence="3" id="KW-0547">Nucleotide-binding</keyword>
<organism evidence="5 6">
    <name type="scientific">Saccharopolyspora endophytica</name>
    <dbReference type="NCBI Taxonomy" id="543886"/>
    <lineage>
        <taxon>Bacteria</taxon>
        <taxon>Bacillati</taxon>
        <taxon>Actinomycetota</taxon>
        <taxon>Actinomycetes</taxon>
        <taxon>Pseudonocardiales</taxon>
        <taxon>Pseudonocardiaceae</taxon>
        <taxon>Saccharopolyspora</taxon>
    </lineage>
</organism>
<comment type="cofactor">
    <cofactor evidence="1">
        <name>pyridoxal 5'-phosphate</name>
        <dbReference type="ChEBI" id="CHEBI:597326"/>
    </cofactor>
</comment>
<dbReference type="InterPro" id="IPR001926">
    <property type="entry name" value="TrpB-like_PALP"/>
</dbReference>
<dbReference type="Pfam" id="PF00291">
    <property type="entry name" value="PALP"/>
    <property type="match status" value="1"/>
</dbReference>
<evidence type="ECO:0000256" key="2">
    <source>
        <dbReference type="ARBA" id="ARBA00022898"/>
    </source>
</evidence>
<dbReference type="SMART" id="SM01209">
    <property type="entry name" value="GARS_A"/>
    <property type="match status" value="1"/>
</dbReference>
<sequence length="751" mass="79450">MRYDTLVDAIGNTPVVRLQADAAEGVEVYAKLELQNPYAMKDRVARRMILEARRTGALAEGAPIVESSSGTMALGLALVGTRLGHPVHIVTDPRIDPVTRAKLAAMGCTVHTVEAMTSEGWQGARLERLADLLRELPGAYWPRQYGNPENPAAYRSLADELVTDLGTLDVLVGSVGSGGSLCGTSAALLERFPELKVVGVDCVGSVLFGQPDLATRKQSGLGNSLFPDNLDYRLFDEVHWLSDDEAFDATRRLAREQQIFAGNTSGSVYRVLTHLAAHAEPGTRLVGIMPDRGDRYADTVYRHEPAGPIAVEPARVPFGTTVTGWSYASIPRDGRRTMVFVESNTTGTGMLALRTATRLGFAPVLVTRDPGRYGELAATGCEVITCDTEDEAAVLAAIGSRAVGGVTTTSDFYLGHAARLAEALGVPGKSAEAAAACRNKELTRTALRDADVPQPAFTVAEDTAGVGEAVAAVGVPCVVKPVDGSGSQNVLWCADEATAEEHAARVLAVTENARGQRSPGRVLVEEFVEGPEFSVEMFCTGGEAVCVGVTQRTTTPLPHFVETGHLFPATLAPAQREELAEVARQALKAVGFGHGPAHVETRLAASGPVVIEINGRLAGGMIPELIRTATGIDLLEQQIRATAGLPVNLEAQRHRHAGLRFLTAGEAGRLTAVAGTDDAARVPGVVTVHVTGASGRAVRPPRDAYDRLGHVIAVGDTAQEVATSLEEAAALLRVETTPDTDDRQMRNDHHG</sequence>
<feature type="domain" description="ATP-grasp" evidence="4">
    <location>
        <begin position="444"/>
        <end position="643"/>
    </location>
</feature>
<dbReference type="InterPro" id="IPR036052">
    <property type="entry name" value="TrpB-like_PALP_sf"/>
</dbReference>
<keyword evidence="3" id="KW-0067">ATP-binding</keyword>
<evidence type="ECO:0000313" key="5">
    <source>
        <dbReference type="EMBL" id="MBQ0927092.1"/>
    </source>
</evidence>
<dbReference type="InterPro" id="IPR040570">
    <property type="entry name" value="LAL_C2"/>
</dbReference>
<evidence type="ECO:0000256" key="3">
    <source>
        <dbReference type="PROSITE-ProRule" id="PRU00409"/>
    </source>
</evidence>
<keyword evidence="2" id="KW-0663">Pyridoxal phosphate</keyword>
<dbReference type="InterPro" id="IPR011761">
    <property type="entry name" value="ATP-grasp"/>
</dbReference>
<evidence type="ECO:0000313" key="6">
    <source>
        <dbReference type="Proteomes" id="UP000674084"/>
    </source>
</evidence>
<evidence type="ECO:0000259" key="4">
    <source>
        <dbReference type="PROSITE" id="PS50975"/>
    </source>
</evidence>
<protein>
    <submittedName>
        <fullName evidence="5">ATP-grasp domain-containing protein</fullName>
    </submittedName>
</protein>
<dbReference type="Pfam" id="PF13535">
    <property type="entry name" value="ATP-grasp_4"/>
    <property type="match status" value="1"/>
</dbReference>
<dbReference type="RefSeq" id="WP_210972215.1">
    <property type="nucleotide sequence ID" value="NZ_JAGPXE010000011.1"/>
</dbReference>
<dbReference type="PANTHER" id="PTHR10314">
    <property type="entry name" value="CYSTATHIONINE BETA-SYNTHASE"/>
    <property type="match status" value="1"/>
</dbReference>
<reference evidence="5 6" key="1">
    <citation type="submission" date="2021-04" db="EMBL/GenBank/DDBJ databases">
        <title>Whole-genome sequencing of Saccharopolyspora endophytica KCTC 19397.</title>
        <authorList>
            <person name="Ay H."/>
            <person name="Saygin H."/>
            <person name="Sahin N."/>
        </authorList>
    </citation>
    <scope>NUCLEOTIDE SEQUENCE [LARGE SCALE GENOMIC DNA]</scope>
    <source>
        <strain evidence="5 6">KCTC 19397</strain>
    </source>
</reference>
<dbReference type="Gene3D" id="3.40.50.20">
    <property type="match status" value="1"/>
</dbReference>
<dbReference type="SUPFAM" id="SSF56059">
    <property type="entry name" value="Glutathione synthetase ATP-binding domain-like"/>
    <property type="match status" value="1"/>
</dbReference>
<dbReference type="PROSITE" id="PS50975">
    <property type="entry name" value="ATP_GRASP"/>
    <property type="match status" value="1"/>
</dbReference>
<dbReference type="CDD" id="cd01561">
    <property type="entry name" value="CBS_like"/>
    <property type="match status" value="1"/>
</dbReference>
<dbReference type="Proteomes" id="UP000674084">
    <property type="component" value="Unassembled WGS sequence"/>
</dbReference>
<dbReference type="EMBL" id="JAGPXE010000011">
    <property type="protein sequence ID" value="MBQ0927092.1"/>
    <property type="molecule type" value="Genomic_DNA"/>
</dbReference>
<proteinExistence type="predicted"/>
<accession>A0ABS5DLD6</accession>
<dbReference type="Gene3D" id="3.40.50.1100">
    <property type="match status" value="2"/>
</dbReference>
<comment type="caution">
    <text evidence="5">The sequence shown here is derived from an EMBL/GenBank/DDBJ whole genome shotgun (WGS) entry which is preliminary data.</text>
</comment>
<dbReference type="Gene3D" id="3.30.470.20">
    <property type="entry name" value="ATP-grasp fold, B domain"/>
    <property type="match status" value="1"/>
</dbReference>
<dbReference type="InterPro" id="IPR050214">
    <property type="entry name" value="Cys_Synth/Cystath_Beta-Synth"/>
</dbReference>
<dbReference type="Pfam" id="PF18603">
    <property type="entry name" value="LAL_C2"/>
    <property type="match status" value="1"/>
</dbReference>
<gene>
    <name evidence="5" type="ORF">KBO27_24390</name>
</gene>
<evidence type="ECO:0000256" key="1">
    <source>
        <dbReference type="ARBA" id="ARBA00001933"/>
    </source>
</evidence>
<name>A0ABS5DLD6_9PSEU</name>
<dbReference type="SUPFAM" id="SSF53686">
    <property type="entry name" value="Tryptophan synthase beta subunit-like PLP-dependent enzymes"/>
    <property type="match status" value="1"/>
</dbReference>